<dbReference type="InterPro" id="IPR013762">
    <property type="entry name" value="Integrase-like_cat_sf"/>
</dbReference>
<organism evidence="3 4">
    <name type="scientific">Pseudo-nitzschia multistriata</name>
    <dbReference type="NCBI Taxonomy" id="183589"/>
    <lineage>
        <taxon>Eukaryota</taxon>
        <taxon>Sar</taxon>
        <taxon>Stramenopiles</taxon>
        <taxon>Ochrophyta</taxon>
        <taxon>Bacillariophyta</taxon>
        <taxon>Bacillariophyceae</taxon>
        <taxon>Bacillariophycidae</taxon>
        <taxon>Bacillariales</taxon>
        <taxon>Bacillariaceae</taxon>
        <taxon>Pseudo-nitzschia</taxon>
    </lineage>
</organism>
<proteinExistence type="predicted"/>
<dbReference type="GO" id="GO:0006310">
    <property type="term" value="P:DNA recombination"/>
    <property type="evidence" value="ECO:0007669"/>
    <property type="project" value="UniProtKB-KW"/>
</dbReference>
<feature type="compositionally biased region" description="Pro residues" evidence="2">
    <location>
        <begin position="115"/>
        <end position="124"/>
    </location>
</feature>
<reference evidence="3 4" key="1">
    <citation type="submission" date="2019-01" db="EMBL/GenBank/DDBJ databases">
        <authorList>
            <person name="Ferrante I. M."/>
        </authorList>
    </citation>
    <scope>NUCLEOTIDE SEQUENCE [LARGE SCALE GENOMIC DNA]</scope>
    <source>
        <strain evidence="3 4">B856</strain>
    </source>
</reference>
<evidence type="ECO:0000256" key="2">
    <source>
        <dbReference type="SAM" id="MobiDB-lite"/>
    </source>
</evidence>
<dbReference type="InterPro" id="IPR011010">
    <property type="entry name" value="DNA_brk_join_enz"/>
</dbReference>
<feature type="region of interest" description="Disordered" evidence="2">
    <location>
        <begin position="1"/>
        <end position="125"/>
    </location>
</feature>
<dbReference type="EMBL" id="CAACVS010000663">
    <property type="protein sequence ID" value="VEU44750.1"/>
    <property type="molecule type" value="Genomic_DNA"/>
</dbReference>
<sequence>MRTRSNKSTTPPPTKKKPPAKKKKKKEDDDSVDCGAWPESREMLRELSQQCSAQKKNKLFSSQEDPSFKVIGAKKRTGVSSTTAKTNSKNKKPPNKKKAPSAAAKKKKTTAPAPALAPPPPPPAVAAAVVESEEGALTQFEYAKKLISNPNAFNTLGSDEYANAESSSKGYATKRQGCLKRFVQTILEATNPETNTPGNKVMYEMFTKKVPTNDGLTEDYLFYKNVGGKPNALKKTLMNQALMIWTLNIKNTKTSEPLDTNTHSVYVRVLFSAFHEKGIQFNEADFKGKGSFLSAVKLDFNKKRAVDPTLGTKRTKAAFDEYGDEKFMSLLARGVYKPYTDMKDLLKILTMELGRQFGLRGRDEIVFLNWSFMKLGSYSHGKMGSDRYVVIAPGGGFDKGNQLGLSNPTVNEMFPMVVEDKNNPYCIVKLIFFYRDRCHPEQQRFLCYVNEHRHKDCPYYFKAGMPVGQDAVRRWVKEIATAAGYKDAEKFTPHDNRHRCCTVLASDVNVPEKLKMNHLRHRSAKSSQVYDHATSTTQQRVQNTLHAGFNYNKKQTSVEKKEITHHRRSKNLPAATSNDSSSSTKQLSSSPGTELKVELLAELKRASAVAAKRKAEAVESSVVDTSSSSNDKKQRRLTELEKDLDEAKKTIAALTSELQEKKLAIGIHEGKDVFKQKELEWEKEKTASLEKKLESAANELKLQQQLIATMHQHQRHSMCFIM</sequence>
<feature type="region of interest" description="Disordered" evidence="2">
    <location>
        <begin position="547"/>
        <end position="593"/>
    </location>
</feature>
<evidence type="ECO:0000313" key="4">
    <source>
        <dbReference type="Proteomes" id="UP000291116"/>
    </source>
</evidence>
<dbReference type="Proteomes" id="UP000291116">
    <property type="component" value="Unassembled WGS sequence"/>
</dbReference>
<dbReference type="Gene3D" id="1.10.443.10">
    <property type="entry name" value="Intergrase catalytic core"/>
    <property type="match status" value="1"/>
</dbReference>
<protein>
    <submittedName>
        <fullName evidence="3">Uncharacterized protein</fullName>
    </submittedName>
</protein>
<feature type="compositionally biased region" description="Low complexity" evidence="2">
    <location>
        <begin position="618"/>
        <end position="629"/>
    </location>
</feature>
<dbReference type="SUPFAM" id="SSF56349">
    <property type="entry name" value="DNA breaking-rejoining enzymes"/>
    <property type="match status" value="1"/>
</dbReference>
<feature type="compositionally biased region" description="Polar residues" evidence="2">
    <location>
        <begin position="47"/>
        <end position="65"/>
    </location>
</feature>
<feature type="compositionally biased region" description="Basic residues" evidence="2">
    <location>
        <begin position="88"/>
        <end position="109"/>
    </location>
</feature>
<accession>A0A448ZRS0</accession>
<feature type="compositionally biased region" description="Basic residues" evidence="2">
    <location>
        <begin position="14"/>
        <end position="25"/>
    </location>
</feature>
<feature type="region of interest" description="Disordered" evidence="2">
    <location>
        <begin position="614"/>
        <end position="636"/>
    </location>
</feature>
<keyword evidence="4" id="KW-1185">Reference proteome</keyword>
<dbReference type="AlphaFoldDB" id="A0A448ZRS0"/>
<evidence type="ECO:0000256" key="1">
    <source>
        <dbReference type="ARBA" id="ARBA00023172"/>
    </source>
</evidence>
<gene>
    <name evidence="3" type="ORF">PSNMU_V1.4_AUG-EV-PASAV3_0118840</name>
</gene>
<feature type="compositionally biased region" description="Low complexity" evidence="2">
    <location>
        <begin position="577"/>
        <end position="590"/>
    </location>
</feature>
<keyword evidence="1" id="KW-0233">DNA recombination</keyword>
<evidence type="ECO:0000313" key="3">
    <source>
        <dbReference type="EMBL" id="VEU44750.1"/>
    </source>
</evidence>
<dbReference type="GO" id="GO:0015074">
    <property type="term" value="P:DNA integration"/>
    <property type="evidence" value="ECO:0007669"/>
    <property type="project" value="InterPro"/>
</dbReference>
<name>A0A448ZRS0_9STRA</name>
<dbReference type="GO" id="GO:0003677">
    <property type="term" value="F:DNA binding"/>
    <property type="evidence" value="ECO:0007669"/>
    <property type="project" value="InterPro"/>
</dbReference>